<keyword evidence="3 5" id="KW-0238">DNA-binding</keyword>
<dbReference type="AlphaFoldDB" id="A0A8H3X8L8"/>
<dbReference type="GO" id="GO:0006233">
    <property type="term" value="P:dTDP biosynthetic process"/>
    <property type="evidence" value="ECO:0007669"/>
    <property type="project" value="TreeGrafter"/>
</dbReference>
<feature type="compositionally biased region" description="Pro residues" evidence="6">
    <location>
        <begin position="778"/>
        <end position="787"/>
    </location>
</feature>
<feature type="region of interest" description="Disordered" evidence="6">
    <location>
        <begin position="382"/>
        <end position="404"/>
    </location>
</feature>
<dbReference type="CDD" id="cd01389">
    <property type="entry name" value="HMG-box_ROX1-like"/>
    <property type="match status" value="1"/>
</dbReference>
<keyword evidence="2" id="KW-0805">Transcription regulation</keyword>
<accession>A0A8H3X8L8</accession>
<feature type="DNA-binding region" description="HMG box" evidence="5">
    <location>
        <begin position="303"/>
        <end position="371"/>
    </location>
</feature>
<dbReference type="PANTHER" id="PTHR10344:SF1">
    <property type="entry name" value="THYMIDYLATE KINASE"/>
    <property type="match status" value="1"/>
</dbReference>
<dbReference type="Pfam" id="PF02223">
    <property type="entry name" value="Thymidylate_kin"/>
    <property type="match status" value="1"/>
</dbReference>
<feature type="region of interest" description="Disordered" evidence="6">
    <location>
        <begin position="1"/>
        <end position="58"/>
    </location>
</feature>
<feature type="compositionally biased region" description="Polar residues" evidence="6">
    <location>
        <begin position="102"/>
        <end position="121"/>
    </location>
</feature>
<dbReference type="PROSITE" id="PS50118">
    <property type="entry name" value="HMG_BOX_2"/>
    <property type="match status" value="1"/>
</dbReference>
<dbReference type="GO" id="GO:0006227">
    <property type="term" value="P:dUDP biosynthetic process"/>
    <property type="evidence" value="ECO:0007669"/>
    <property type="project" value="TreeGrafter"/>
</dbReference>
<keyword evidence="8" id="KW-0808">Transferase</keyword>
<evidence type="ECO:0000259" key="7">
    <source>
        <dbReference type="PROSITE" id="PS50118"/>
    </source>
</evidence>
<dbReference type="SUPFAM" id="SSF52540">
    <property type="entry name" value="P-loop containing nucleoside triphosphate hydrolases"/>
    <property type="match status" value="1"/>
</dbReference>
<dbReference type="GO" id="GO:0006357">
    <property type="term" value="P:regulation of transcription by RNA polymerase II"/>
    <property type="evidence" value="ECO:0007669"/>
    <property type="project" value="UniProtKB-ARBA"/>
</dbReference>
<dbReference type="SMART" id="SM00398">
    <property type="entry name" value="HMG"/>
    <property type="match status" value="1"/>
</dbReference>
<feature type="compositionally biased region" description="Polar residues" evidence="6">
    <location>
        <begin position="180"/>
        <end position="191"/>
    </location>
</feature>
<name>A0A8H3X8L8_GIGMA</name>
<evidence type="ECO:0000313" key="9">
    <source>
        <dbReference type="Proteomes" id="UP000439903"/>
    </source>
</evidence>
<keyword evidence="9" id="KW-1185">Reference proteome</keyword>
<dbReference type="PANTHER" id="PTHR10344">
    <property type="entry name" value="THYMIDYLATE KINASE"/>
    <property type="match status" value="1"/>
</dbReference>
<protein>
    <submittedName>
        <fullName evidence="8">Thymidylate kinase isoform X2</fullName>
    </submittedName>
</protein>
<feature type="region of interest" description="Disordered" evidence="6">
    <location>
        <begin position="180"/>
        <end position="235"/>
    </location>
</feature>
<dbReference type="SUPFAM" id="SSF47095">
    <property type="entry name" value="HMG-box"/>
    <property type="match status" value="1"/>
</dbReference>
<feature type="region of interest" description="Disordered" evidence="6">
    <location>
        <begin position="279"/>
        <end position="303"/>
    </location>
</feature>
<evidence type="ECO:0000313" key="8">
    <source>
        <dbReference type="EMBL" id="KAF0433216.1"/>
    </source>
</evidence>
<feature type="region of interest" description="Disordered" evidence="6">
    <location>
        <begin position="471"/>
        <end position="513"/>
    </location>
</feature>
<feature type="region of interest" description="Disordered" evidence="6">
    <location>
        <begin position="136"/>
        <end position="165"/>
    </location>
</feature>
<dbReference type="Pfam" id="PF00505">
    <property type="entry name" value="HMG_box"/>
    <property type="match status" value="1"/>
</dbReference>
<keyword evidence="8" id="KW-0418">Kinase</keyword>
<feature type="domain" description="HMG box" evidence="7">
    <location>
        <begin position="303"/>
        <end position="371"/>
    </location>
</feature>
<sequence>MSSHRHHGHDSATPTTPPVSTTSTSSSNIGLVKEDNHQPSPPLSSPTTPLQSSDLLKLESSLPSLASVFASSSNNNNNDSDEDEIDELLPRQKLRDQRHNSSDNYLSSPITNDTSPSLQPLSIDNARSAASISNLINHDDDHSSSTSQMSSRSISPSPETPHNNISILNEPRFINIEFHNTNNSDFSTNPISKKKRKGGHDTDDDLSKNKRITDSSKRQRKNVHKSSTSVTNTPSISTTIIDETDDVTTLNGSIPPSPVPSSGFDEMIIDDQVSDDFSTANSPTNTSGNITFSSKQNRKKPYIPRPPNSFILYRQHHHPLILNQHPGINNSEISRIIADHWRNLSDQEKDEWKRKAEEAKERHMKAWPDYKYQPRRRVVGPTFKKPLKGPGAPAKLDNVGDFDTGSRRNINDHMKANMDNFVMEISKSFQGKASIDGEIPINDSHDSRELTDISSQRKSIIIIERGSKELNKIERNKSNNKKSSTSDALKTKMSTSPQRQHSTSSQITTRLPPPHTLVAPPMQLLPPTQPTMISPPAATARGALIVLEGCEDGTTALQSTKLLEFLKNEGIKARLWKFPDTTTPSGTALKAYRSSNRQPHPKTLHLLVAAHWWELMPIMKEHLINGTTLIVDKYVYSSIAASASAGLDLNWCKASYVHLLCPDLIFFLNVERESNEVDQQSQPPQSTQLPHVNDVLGSNSNDNLDESRRASEWQKRLQDAFARLAEVQWKILDARKSNTLVHTQILEASIEVIERCRKYSSGYNSNINNFMPQNQFLFPPPPPPQPPSNQSSSSPPPPSQLSQSAYVLPTLIL</sequence>
<dbReference type="EMBL" id="WTPW01001481">
    <property type="protein sequence ID" value="KAF0433216.1"/>
    <property type="molecule type" value="Genomic_DNA"/>
</dbReference>
<dbReference type="FunFam" id="1.10.30.10:FF:000041">
    <property type="entry name" value="HMG box family protein"/>
    <property type="match status" value="1"/>
</dbReference>
<keyword evidence="4" id="KW-0804">Transcription</keyword>
<dbReference type="GO" id="GO:0004550">
    <property type="term" value="F:nucleoside diphosphate kinase activity"/>
    <property type="evidence" value="ECO:0007669"/>
    <property type="project" value="TreeGrafter"/>
</dbReference>
<evidence type="ECO:0000256" key="2">
    <source>
        <dbReference type="ARBA" id="ARBA00023015"/>
    </source>
</evidence>
<dbReference type="Gene3D" id="1.10.30.10">
    <property type="entry name" value="High mobility group box domain"/>
    <property type="match status" value="1"/>
</dbReference>
<evidence type="ECO:0000256" key="6">
    <source>
        <dbReference type="SAM" id="MobiDB-lite"/>
    </source>
</evidence>
<feature type="region of interest" description="Disordered" evidence="6">
    <location>
        <begin position="770"/>
        <end position="804"/>
    </location>
</feature>
<dbReference type="GO" id="GO:0005634">
    <property type="term" value="C:nucleus"/>
    <property type="evidence" value="ECO:0007669"/>
    <property type="project" value="UniProtKB-UniRule"/>
</dbReference>
<dbReference type="Proteomes" id="UP000439903">
    <property type="component" value="Unassembled WGS sequence"/>
</dbReference>
<feature type="compositionally biased region" description="Basic and acidic residues" evidence="6">
    <location>
        <begin position="91"/>
        <end position="101"/>
    </location>
</feature>
<gene>
    <name evidence="8" type="ORF">F8M41_005120</name>
</gene>
<dbReference type="InterPro" id="IPR036910">
    <property type="entry name" value="HMG_box_dom_sf"/>
</dbReference>
<evidence type="ECO:0000256" key="5">
    <source>
        <dbReference type="PROSITE-ProRule" id="PRU00267"/>
    </source>
</evidence>
<keyword evidence="5" id="KW-0539">Nucleus</keyword>
<feature type="compositionally biased region" description="Low complexity" evidence="6">
    <location>
        <begin position="679"/>
        <end position="688"/>
    </location>
</feature>
<dbReference type="GO" id="GO:0004798">
    <property type="term" value="F:dTMP kinase activity"/>
    <property type="evidence" value="ECO:0007669"/>
    <property type="project" value="TreeGrafter"/>
</dbReference>
<dbReference type="GO" id="GO:0005739">
    <property type="term" value="C:mitochondrion"/>
    <property type="evidence" value="ECO:0007669"/>
    <property type="project" value="TreeGrafter"/>
</dbReference>
<dbReference type="GO" id="GO:0006235">
    <property type="term" value="P:dTTP biosynthetic process"/>
    <property type="evidence" value="ECO:0007669"/>
    <property type="project" value="TreeGrafter"/>
</dbReference>
<reference evidence="8 9" key="1">
    <citation type="journal article" date="2019" name="Environ. Microbiol.">
        <title>At the nexus of three kingdoms: the genome of the mycorrhizal fungus Gigaspora margarita provides insights into plant, endobacterial and fungal interactions.</title>
        <authorList>
            <person name="Venice F."/>
            <person name="Ghignone S."/>
            <person name="Salvioli di Fossalunga A."/>
            <person name="Amselem J."/>
            <person name="Novero M."/>
            <person name="Xianan X."/>
            <person name="Sedzielewska Toro K."/>
            <person name="Morin E."/>
            <person name="Lipzen A."/>
            <person name="Grigoriev I.V."/>
            <person name="Henrissat B."/>
            <person name="Martin F.M."/>
            <person name="Bonfante P."/>
        </authorList>
    </citation>
    <scope>NUCLEOTIDE SEQUENCE [LARGE SCALE GENOMIC DNA]</scope>
    <source>
        <strain evidence="8 9">BEG34</strain>
    </source>
</reference>
<dbReference type="InterPro" id="IPR039430">
    <property type="entry name" value="Thymidylate_kin-like_dom"/>
</dbReference>
<dbReference type="Gene3D" id="3.40.50.300">
    <property type="entry name" value="P-loop containing nucleotide triphosphate hydrolases"/>
    <property type="match status" value="1"/>
</dbReference>
<proteinExistence type="inferred from homology"/>
<dbReference type="GO" id="GO:0003690">
    <property type="term" value="F:double-stranded DNA binding"/>
    <property type="evidence" value="ECO:0007669"/>
    <property type="project" value="UniProtKB-ARBA"/>
</dbReference>
<evidence type="ECO:0000256" key="1">
    <source>
        <dbReference type="ARBA" id="ARBA00009776"/>
    </source>
</evidence>
<evidence type="ECO:0000256" key="4">
    <source>
        <dbReference type="ARBA" id="ARBA00023163"/>
    </source>
</evidence>
<feature type="compositionally biased region" description="Low complexity" evidence="6">
    <location>
        <begin position="144"/>
        <end position="157"/>
    </location>
</feature>
<feature type="compositionally biased region" description="Polar residues" evidence="6">
    <location>
        <begin position="485"/>
        <end position="509"/>
    </location>
</feature>
<feature type="region of interest" description="Disordered" evidence="6">
    <location>
        <begin position="91"/>
        <end position="121"/>
    </location>
</feature>
<feature type="compositionally biased region" description="Basic and acidic residues" evidence="6">
    <location>
        <begin position="199"/>
        <end position="217"/>
    </location>
</feature>
<feature type="region of interest" description="Disordered" evidence="6">
    <location>
        <begin position="676"/>
        <end position="710"/>
    </location>
</feature>
<organism evidence="8 9">
    <name type="scientific">Gigaspora margarita</name>
    <dbReference type="NCBI Taxonomy" id="4874"/>
    <lineage>
        <taxon>Eukaryota</taxon>
        <taxon>Fungi</taxon>
        <taxon>Fungi incertae sedis</taxon>
        <taxon>Mucoromycota</taxon>
        <taxon>Glomeromycotina</taxon>
        <taxon>Glomeromycetes</taxon>
        <taxon>Diversisporales</taxon>
        <taxon>Gigasporaceae</taxon>
        <taxon>Gigaspora</taxon>
    </lineage>
</organism>
<dbReference type="OrthoDB" id="425602at2759"/>
<dbReference type="GO" id="GO:0003700">
    <property type="term" value="F:DNA-binding transcription factor activity"/>
    <property type="evidence" value="ECO:0007669"/>
    <property type="project" value="UniProtKB-ARBA"/>
</dbReference>
<dbReference type="InterPro" id="IPR027417">
    <property type="entry name" value="P-loop_NTPase"/>
</dbReference>
<feature type="compositionally biased region" description="Polar residues" evidence="6">
    <location>
        <begin position="279"/>
        <end position="295"/>
    </location>
</feature>
<dbReference type="GO" id="GO:0005829">
    <property type="term" value="C:cytosol"/>
    <property type="evidence" value="ECO:0007669"/>
    <property type="project" value="TreeGrafter"/>
</dbReference>
<dbReference type="InterPro" id="IPR009071">
    <property type="entry name" value="HMG_box_dom"/>
</dbReference>
<feature type="compositionally biased region" description="Low complexity" evidence="6">
    <location>
        <begin position="11"/>
        <end position="27"/>
    </location>
</feature>
<evidence type="ECO:0000256" key="3">
    <source>
        <dbReference type="ARBA" id="ARBA00023125"/>
    </source>
</evidence>
<comment type="caution">
    <text evidence="8">The sequence shown here is derived from an EMBL/GenBank/DDBJ whole genome shotgun (WGS) entry which is preliminary data.</text>
</comment>
<comment type="similarity">
    <text evidence="1">Belongs to the thymidylate kinase family.</text>
</comment>